<protein>
    <submittedName>
        <fullName evidence="1">Uncharacterized protein</fullName>
    </submittedName>
</protein>
<accession>A0A0F9GAD1</accession>
<proteinExistence type="predicted"/>
<name>A0A0F9GAD1_9ZZZZ</name>
<comment type="caution">
    <text evidence="1">The sequence shown here is derived from an EMBL/GenBank/DDBJ whole genome shotgun (WGS) entry which is preliminary data.</text>
</comment>
<gene>
    <name evidence="1" type="ORF">LCGC14_1850940</name>
</gene>
<evidence type="ECO:0000313" key="1">
    <source>
        <dbReference type="EMBL" id="KKL95804.1"/>
    </source>
</evidence>
<dbReference type="AlphaFoldDB" id="A0A0F9GAD1"/>
<organism evidence="1">
    <name type="scientific">marine sediment metagenome</name>
    <dbReference type="NCBI Taxonomy" id="412755"/>
    <lineage>
        <taxon>unclassified sequences</taxon>
        <taxon>metagenomes</taxon>
        <taxon>ecological metagenomes</taxon>
    </lineage>
</organism>
<reference evidence="1" key="1">
    <citation type="journal article" date="2015" name="Nature">
        <title>Complex archaea that bridge the gap between prokaryotes and eukaryotes.</title>
        <authorList>
            <person name="Spang A."/>
            <person name="Saw J.H."/>
            <person name="Jorgensen S.L."/>
            <person name="Zaremba-Niedzwiedzka K."/>
            <person name="Martijn J."/>
            <person name="Lind A.E."/>
            <person name="van Eijk R."/>
            <person name="Schleper C."/>
            <person name="Guy L."/>
            <person name="Ettema T.J."/>
        </authorList>
    </citation>
    <scope>NUCLEOTIDE SEQUENCE</scope>
</reference>
<dbReference type="EMBL" id="LAZR01018592">
    <property type="protein sequence ID" value="KKL95804.1"/>
    <property type="molecule type" value="Genomic_DNA"/>
</dbReference>
<sequence>MSKEKICPICDGTGVNIHKEREHHWAAWKDVSYPCQCKRRKAKK</sequence>